<protein>
    <recommendedName>
        <fullName evidence="4">Aspartyl protease</fullName>
    </recommendedName>
</protein>
<proteinExistence type="predicted"/>
<name>A0A1I5GNR6_9FLAO</name>
<dbReference type="STRING" id="913024.SAMN05421741_1469"/>
<evidence type="ECO:0000313" key="3">
    <source>
        <dbReference type="Proteomes" id="UP000199036"/>
    </source>
</evidence>
<organism evidence="2 3">
    <name type="scientific">Paenimyroides ummariense</name>
    <dbReference type="NCBI Taxonomy" id="913024"/>
    <lineage>
        <taxon>Bacteria</taxon>
        <taxon>Pseudomonadati</taxon>
        <taxon>Bacteroidota</taxon>
        <taxon>Flavobacteriia</taxon>
        <taxon>Flavobacteriales</taxon>
        <taxon>Flavobacteriaceae</taxon>
        <taxon>Paenimyroides</taxon>
    </lineage>
</organism>
<gene>
    <name evidence="2" type="ORF">SAMN05421741_1469</name>
</gene>
<dbReference type="OrthoDB" id="5166556at2"/>
<dbReference type="InterPro" id="IPR021109">
    <property type="entry name" value="Peptidase_aspartic_dom_sf"/>
</dbReference>
<dbReference type="RefSeq" id="WP_091526506.1">
    <property type="nucleotide sequence ID" value="NZ_FOVI01000046.1"/>
</dbReference>
<sequence>MTQLHKLLLLPLVLLCFNASAQLTADTVSLHINEQNTIYVKTVFNDKDSLILNFDTGCTDLIITADVLKNKLGNSIQLYKTDYALKIGKSVFSTKVYDAQLTGHGTEGRFGWNFFADKTVELNYDDGIMVVHSEVPAEVLKDGTYTRMPFKLIEGIPFIQAEMIHHGKSLKEYFLFDTGYQRTAMLDNEELHEKQFPAMKELKRVLMKGAQGNEIPVITSELQILKIGNLVLENVPVQQITGNKPMRNRKAHILGNEVLKRFNVFMDYKNGFFYLKPNSLFTEEYIESKTS</sequence>
<dbReference type="Proteomes" id="UP000199036">
    <property type="component" value="Unassembled WGS sequence"/>
</dbReference>
<feature type="signal peptide" evidence="1">
    <location>
        <begin position="1"/>
        <end position="21"/>
    </location>
</feature>
<evidence type="ECO:0008006" key="4">
    <source>
        <dbReference type="Google" id="ProtNLM"/>
    </source>
</evidence>
<dbReference type="AlphaFoldDB" id="A0A1I5GNR6"/>
<evidence type="ECO:0000256" key="1">
    <source>
        <dbReference type="SAM" id="SignalP"/>
    </source>
</evidence>
<accession>A0A1I5GNR6</accession>
<reference evidence="3" key="1">
    <citation type="submission" date="2016-10" db="EMBL/GenBank/DDBJ databases">
        <authorList>
            <person name="Varghese N."/>
            <person name="Submissions S."/>
        </authorList>
    </citation>
    <scope>NUCLEOTIDE SEQUENCE [LARGE SCALE GENOMIC DNA]</scope>
    <source>
        <strain evidence="3">DS-12</strain>
    </source>
</reference>
<keyword evidence="1" id="KW-0732">Signal</keyword>
<dbReference type="EMBL" id="FOVI01000046">
    <property type="protein sequence ID" value="SFO37559.1"/>
    <property type="molecule type" value="Genomic_DNA"/>
</dbReference>
<feature type="chain" id="PRO_5011624744" description="Aspartyl protease" evidence="1">
    <location>
        <begin position="22"/>
        <end position="291"/>
    </location>
</feature>
<evidence type="ECO:0000313" key="2">
    <source>
        <dbReference type="EMBL" id="SFO37559.1"/>
    </source>
</evidence>
<dbReference type="Gene3D" id="2.40.70.10">
    <property type="entry name" value="Acid Proteases"/>
    <property type="match status" value="1"/>
</dbReference>
<keyword evidence="3" id="KW-1185">Reference proteome</keyword>